<proteinExistence type="predicted"/>
<dbReference type="VEuPathDB" id="AmoebaDB:NF0053930"/>
<dbReference type="VEuPathDB" id="AmoebaDB:FDP41_008485"/>
<evidence type="ECO:0000313" key="3">
    <source>
        <dbReference type="Proteomes" id="UP000444721"/>
    </source>
</evidence>
<protein>
    <submittedName>
        <fullName evidence="2">Uncharacterized protein</fullName>
    </submittedName>
</protein>
<organism evidence="2 3">
    <name type="scientific">Naegleria fowleri</name>
    <name type="common">Brain eating amoeba</name>
    <dbReference type="NCBI Taxonomy" id="5763"/>
    <lineage>
        <taxon>Eukaryota</taxon>
        <taxon>Discoba</taxon>
        <taxon>Heterolobosea</taxon>
        <taxon>Tetramitia</taxon>
        <taxon>Eutetramitia</taxon>
        <taxon>Vahlkampfiidae</taxon>
        <taxon>Naegleria</taxon>
    </lineage>
</organism>
<dbReference type="AlphaFoldDB" id="A0A6A5BGX3"/>
<dbReference type="VEuPathDB" id="AmoebaDB:NfTy_068860"/>
<feature type="region of interest" description="Disordered" evidence="1">
    <location>
        <begin position="1"/>
        <end position="22"/>
    </location>
</feature>
<evidence type="ECO:0000256" key="1">
    <source>
        <dbReference type="SAM" id="MobiDB-lite"/>
    </source>
</evidence>
<feature type="compositionally biased region" description="Basic and acidic residues" evidence="1">
    <location>
        <begin position="7"/>
        <end position="22"/>
    </location>
</feature>
<gene>
    <name evidence="2" type="ORF">FDP41_008485</name>
</gene>
<evidence type="ECO:0000313" key="2">
    <source>
        <dbReference type="EMBL" id="KAF0973278.1"/>
    </source>
</evidence>
<accession>A0A6A5BGX3</accession>
<comment type="caution">
    <text evidence="2">The sequence shown here is derived from an EMBL/GenBank/DDBJ whole genome shotgun (WGS) entry which is preliminary data.</text>
</comment>
<reference evidence="2 3" key="1">
    <citation type="journal article" date="2019" name="Sci. Rep.">
        <title>Nanopore sequencing improves the draft genome of the human pathogenic amoeba Naegleria fowleri.</title>
        <authorList>
            <person name="Liechti N."/>
            <person name="Schurch N."/>
            <person name="Bruggmann R."/>
            <person name="Wittwer M."/>
        </authorList>
    </citation>
    <scope>NUCLEOTIDE SEQUENCE [LARGE SCALE GENOMIC DNA]</scope>
    <source>
        <strain evidence="2 3">ATCC 30894</strain>
    </source>
</reference>
<keyword evidence="3" id="KW-1185">Reference proteome</keyword>
<dbReference type="Proteomes" id="UP000444721">
    <property type="component" value="Unassembled WGS sequence"/>
</dbReference>
<dbReference type="GeneID" id="68115703"/>
<dbReference type="EMBL" id="VFQX01000061">
    <property type="protein sequence ID" value="KAF0973278.1"/>
    <property type="molecule type" value="Genomic_DNA"/>
</dbReference>
<dbReference type="OrthoDB" id="10292595at2759"/>
<sequence>MSNGNRHVIERKEQTTTPQERRREEFVQEMIEHVKPRILSNYFVVNDRPFPIIAPEDIIEKENSTKCSFCYLHAEHTPCGQELKLMTECQDKHGLPAQINMEKLEDVAKDPCFPIFASHFFPCFSKIETHPYYYFRSNILFGLGTKNLVKTWFEIQKFNALSYLNVKRNRGG</sequence>
<dbReference type="RefSeq" id="XP_044557991.1">
    <property type="nucleotide sequence ID" value="XM_044712343.1"/>
</dbReference>
<name>A0A6A5BGX3_NAEFO</name>